<sequence>MKTPDSDPSRHSLLAMIADLAATFAFLYTDAVCFFSLVLTKTFVNDGCTSRGRIRSLRRLSGLYIHGVLALEIERCLSSEASSTVIESNVCVPEVSFVVRFVSGHNSESTSDTTIEIKHNSQRCFIFDVLQWAT</sequence>
<evidence type="ECO:0000313" key="2">
    <source>
        <dbReference type="Proteomes" id="UP000790709"/>
    </source>
</evidence>
<dbReference type="Proteomes" id="UP000790709">
    <property type="component" value="Unassembled WGS sequence"/>
</dbReference>
<reference evidence="1" key="1">
    <citation type="journal article" date="2021" name="New Phytol.">
        <title>Evolutionary innovations through gain and loss of genes in the ectomycorrhizal Boletales.</title>
        <authorList>
            <person name="Wu G."/>
            <person name="Miyauchi S."/>
            <person name="Morin E."/>
            <person name="Kuo A."/>
            <person name="Drula E."/>
            <person name="Varga T."/>
            <person name="Kohler A."/>
            <person name="Feng B."/>
            <person name="Cao Y."/>
            <person name="Lipzen A."/>
            <person name="Daum C."/>
            <person name="Hundley H."/>
            <person name="Pangilinan J."/>
            <person name="Johnson J."/>
            <person name="Barry K."/>
            <person name="LaButti K."/>
            <person name="Ng V."/>
            <person name="Ahrendt S."/>
            <person name="Min B."/>
            <person name="Choi I.G."/>
            <person name="Park H."/>
            <person name="Plett J.M."/>
            <person name="Magnuson J."/>
            <person name="Spatafora J.W."/>
            <person name="Nagy L.G."/>
            <person name="Henrissat B."/>
            <person name="Grigoriev I.V."/>
            <person name="Yang Z.L."/>
            <person name="Xu J."/>
            <person name="Martin F.M."/>
        </authorList>
    </citation>
    <scope>NUCLEOTIDE SEQUENCE</scope>
    <source>
        <strain evidence="1">KUC20120723A-06</strain>
    </source>
</reference>
<organism evidence="1 2">
    <name type="scientific">Leucogyrophana mollusca</name>
    <dbReference type="NCBI Taxonomy" id="85980"/>
    <lineage>
        <taxon>Eukaryota</taxon>
        <taxon>Fungi</taxon>
        <taxon>Dikarya</taxon>
        <taxon>Basidiomycota</taxon>
        <taxon>Agaricomycotina</taxon>
        <taxon>Agaricomycetes</taxon>
        <taxon>Agaricomycetidae</taxon>
        <taxon>Boletales</taxon>
        <taxon>Boletales incertae sedis</taxon>
        <taxon>Leucogyrophana</taxon>
    </lineage>
</organism>
<protein>
    <submittedName>
        <fullName evidence="1">Uncharacterized protein</fullName>
    </submittedName>
</protein>
<dbReference type="EMBL" id="MU266350">
    <property type="protein sequence ID" value="KAH7928666.1"/>
    <property type="molecule type" value="Genomic_DNA"/>
</dbReference>
<accession>A0ACB8BUD1</accession>
<evidence type="ECO:0000313" key="1">
    <source>
        <dbReference type="EMBL" id="KAH7928666.1"/>
    </source>
</evidence>
<proteinExistence type="predicted"/>
<keyword evidence="2" id="KW-1185">Reference proteome</keyword>
<name>A0ACB8BUD1_9AGAM</name>
<comment type="caution">
    <text evidence="1">The sequence shown here is derived from an EMBL/GenBank/DDBJ whole genome shotgun (WGS) entry which is preliminary data.</text>
</comment>
<gene>
    <name evidence="1" type="ORF">BV22DRAFT_185270</name>
</gene>